<keyword evidence="4" id="KW-0812">Transmembrane</keyword>
<evidence type="ECO:0000256" key="8">
    <source>
        <dbReference type="ARBA" id="ARBA00023136"/>
    </source>
</evidence>
<name>A0A835TVT6_9PASS</name>
<feature type="non-terminal residue" evidence="11">
    <location>
        <position position="696"/>
    </location>
</feature>
<comment type="caution">
    <text evidence="11">The sequence shown here is derived from an EMBL/GenBank/DDBJ whole genome shotgun (WGS) entry which is preliminary data.</text>
</comment>
<keyword evidence="9" id="KW-0325">Glycoprotein</keyword>
<evidence type="ECO:0000313" key="13">
    <source>
        <dbReference type="Proteomes" id="UP000618051"/>
    </source>
</evidence>
<dbReference type="InterPro" id="IPR007734">
    <property type="entry name" value="Heparan_SO4_2-O-STrfase"/>
</dbReference>
<keyword evidence="5" id="KW-0735">Signal-anchor</keyword>
<evidence type="ECO:0000256" key="9">
    <source>
        <dbReference type="ARBA" id="ARBA00023180"/>
    </source>
</evidence>
<keyword evidence="7" id="KW-0333">Golgi apparatus</keyword>
<evidence type="ECO:0000313" key="12">
    <source>
        <dbReference type="EMBL" id="KAI1240822.1"/>
    </source>
</evidence>
<dbReference type="EMBL" id="JADDUC010000085">
    <property type="protein sequence ID" value="KAG0119478.1"/>
    <property type="molecule type" value="Genomic_DNA"/>
</dbReference>
<evidence type="ECO:0000256" key="3">
    <source>
        <dbReference type="ARBA" id="ARBA00022679"/>
    </source>
</evidence>
<reference evidence="12 13" key="2">
    <citation type="journal article" date="2021" name="J. Hered.">
        <title>Feather Gene Expression Elucidates the Developmental Basis of Plumage Iridescence in African Starlings.</title>
        <authorList>
            <person name="Rubenstein D.R."/>
            <person name="Corvelo A."/>
            <person name="MacManes M.D."/>
            <person name="Maia R."/>
            <person name="Narzisi G."/>
            <person name="Rousaki A."/>
            <person name="Vandenabeele P."/>
            <person name="Shawkey M.D."/>
            <person name="Solomon J."/>
        </authorList>
    </citation>
    <scope>NUCLEOTIDE SEQUENCE [LARGE SCALE GENOMIC DNA]</scope>
    <source>
        <strain evidence="12">SS15</strain>
    </source>
</reference>
<dbReference type="Pfam" id="PF03567">
    <property type="entry name" value="Sulfotransfer_2"/>
    <property type="match status" value="1"/>
</dbReference>
<dbReference type="InterPro" id="IPR027417">
    <property type="entry name" value="P-loop_NTPase"/>
</dbReference>
<dbReference type="GO" id="GO:0000139">
    <property type="term" value="C:Golgi membrane"/>
    <property type="evidence" value="ECO:0007669"/>
    <property type="project" value="UniProtKB-SubCell"/>
</dbReference>
<evidence type="ECO:0000256" key="4">
    <source>
        <dbReference type="ARBA" id="ARBA00022692"/>
    </source>
</evidence>
<dbReference type="AlphaFoldDB" id="A0A835TVT6"/>
<accession>A0A835TVT6</accession>
<sequence length="696" mass="80583">SAKVVNSHSVCSGRKITESRRFPVTTRAVTGQSDMPSGLLSRTKEEHLCVFIELTLHFIEKVPERGGDVFSQPECAVEHEIPLIWMTTDHHLKRNCDGTPLEFLQACRARAPQRQLTGNEHLAVLFKSSLKGCLTNHFASLKKIYYQLKCSEEVLPFPSQVVYNRVGKCGSRTVVLLLRILSEKHGFNLVTSDIHNKTRLTKNEQMELIKNISTAEQPYLFTRHVHFLNFSRFGGDQPVYINIIRDPVNRFLSNYFFRRFGDWRGEQNHMIRTPNMRQEERYLDINVCILENYPECSNPRLFYIIPYFCGQHPRCREPGEWALERAKLNVNENFLLVGILEELEDVLLLLERFLPHYFKDVLSIYKNPEHRKLGNLTVTVKKTVPSPEAIQILYQRMRYEYEFYYYVKEQFHLLKRKFGLKSHIRKPSPRPEFFIPSPLETEEPINDEEEDDEKWLEDIYKRFFLIIIKKASLHGITLWHELPASELQVVSCLGRVLLSVQSTLVSQWYGQSHCFVFKSKDNRLRKRLGGCPWSGIPCDVWVCWLLGSLPTLDEDNPPLSISHSFSNIYQKNIGSYSTAAICKLILWFAVSSKSYFVMDELRNSRKFSLVCLEMALYAKLQRAVNVKSQLQALENLCCVKEKCELVLYLTDCGWKDGKLAKKTRQCFSSINAAEIQRRCQGAGEGKQQPPACPTGG</sequence>
<evidence type="ECO:0000256" key="7">
    <source>
        <dbReference type="ARBA" id="ARBA00023034"/>
    </source>
</evidence>
<proteinExistence type="inferred from homology"/>
<dbReference type="PANTHER" id="PTHR12129:SF15">
    <property type="entry name" value="URONYL 2-SULFOTRANSFERASE"/>
    <property type="match status" value="1"/>
</dbReference>
<dbReference type="FunFam" id="3.40.50.300:FF:000580">
    <property type="entry name" value="uronyl 2-sulfotransferase"/>
    <property type="match status" value="1"/>
</dbReference>
<comment type="subcellular location">
    <subcellularLocation>
        <location evidence="1">Golgi apparatus membrane</location>
        <topology evidence="1">Single-pass type II membrane protein</topology>
    </subcellularLocation>
</comment>
<organism evidence="11">
    <name type="scientific">Lamprotornis superbus</name>
    <dbReference type="NCBI Taxonomy" id="245042"/>
    <lineage>
        <taxon>Eukaryota</taxon>
        <taxon>Metazoa</taxon>
        <taxon>Chordata</taxon>
        <taxon>Craniata</taxon>
        <taxon>Vertebrata</taxon>
        <taxon>Euteleostomi</taxon>
        <taxon>Archelosauria</taxon>
        <taxon>Archosauria</taxon>
        <taxon>Dinosauria</taxon>
        <taxon>Saurischia</taxon>
        <taxon>Theropoda</taxon>
        <taxon>Coelurosauria</taxon>
        <taxon>Aves</taxon>
        <taxon>Neognathae</taxon>
        <taxon>Neoaves</taxon>
        <taxon>Telluraves</taxon>
        <taxon>Australaves</taxon>
        <taxon>Passeriformes</taxon>
        <taxon>Sturnidae</taxon>
        <taxon>Lamprotornis</taxon>
    </lineage>
</organism>
<gene>
    <name evidence="12" type="ORF">IHE44_0009266</name>
    <name evidence="11" type="ORF">IHE44_014286</name>
</gene>
<dbReference type="PANTHER" id="PTHR12129">
    <property type="entry name" value="HEPARAN SULFATE 2-O-SULFOTRANSFERASE"/>
    <property type="match status" value="1"/>
</dbReference>
<comment type="similarity">
    <text evidence="2">Belongs to the sulfotransferase 3 family.</text>
</comment>
<keyword evidence="6" id="KW-1133">Transmembrane helix</keyword>
<reference evidence="12" key="3">
    <citation type="submission" date="2022-01" db="EMBL/GenBank/DDBJ databases">
        <authorList>
            <person name="Rubenstein D.R."/>
        </authorList>
    </citation>
    <scope>NUCLEOTIDE SEQUENCE</scope>
    <source>
        <strain evidence="12">SS15</strain>
        <tissue evidence="12">Liver</tissue>
    </source>
</reference>
<protein>
    <recommendedName>
        <fullName evidence="10">Uronyl 2-sulfotransferase</fullName>
    </recommendedName>
</protein>
<evidence type="ECO:0000256" key="6">
    <source>
        <dbReference type="ARBA" id="ARBA00022989"/>
    </source>
</evidence>
<reference evidence="11" key="1">
    <citation type="submission" date="2020-10" db="EMBL/GenBank/DDBJ databases">
        <title>Feather gene expression reveals the developmental basis of iridescence in African starlings.</title>
        <authorList>
            <person name="Rubenstein D.R."/>
        </authorList>
    </citation>
    <scope>NUCLEOTIDE SEQUENCE</scope>
    <source>
        <strain evidence="11">SS15</strain>
        <tissue evidence="11">Liver</tissue>
    </source>
</reference>
<keyword evidence="13" id="KW-1185">Reference proteome</keyword>
<dbReference type="Gene3D" id="3.40.50.300">
    <property type="entry name" value="P-loop containing nucleotide triphosphate hydrolases"/>
    <property type="match status" value="1"/>
</dbReference>
<evidence type="ECO:0000313" key="11">
    <source>
        <dbReference type="EMBL" id="KAG0119478.1"/>
    </source>
</evidence>
<evidence type="ECO:0000256" key="2">
    <source>
        <dbReference type="ARBA" id="ARBA00010569"/>
    </source>
</evidence>
<dbReference type="InterPro" id="IPR005331">
    <property type="entry name" value="Sulfotransferase"/>
</dbReference>
<dbReference type="EMBL" id="JADDUC020000003">
    <property type="protein sequence ID" value="KAI1240822.1"/>
    <property type="molecule type" value="Genomic_DNA"/>
</dbReference>
<dbReference type="GO" id="GO:0008146">
    <property type="term" value="F:sulfotransferase activity"/>
    <property type="evidence" value="ECO:0007669"/>
    <property type="project" value="InterPro"/>
</dbReference>
<dbReference type="OrthoDB" id="10019582at2759"/>
<evidence type="ECO:0000256" key="10">
    <source>
        <dbReference type="ARBA" id="ARBA00071728"/>
    </source>
</evidence>
<dbReference type="Proteomes" id="UP000618051">
    <property type="component" value="Unassembled WGS sequence"/>
</dbReference>
<dbReference type="SUPFAM" id="SSF52540">
    <property type="entry name" value="P-loop containing nucleoside triphosphate hydrolases"/>
    <property type="match status" value="1"/>
</dbReference>
<evidence type="ECO:0000256" key="1">
    <source>
        <dbReference type="ARBA" id="ARBA00004323"/>
    </source>
</evidence>
<evidence type="ECO:0000256" key="5">
    <source>
        <dbReference type="ARBA" id="ARBA00022968"/>
    </source>
</evidence>
<keyword evidence="3 11" id="KW-0808">Transferase</keyword>
<keyword evidence="8" id="KW-0472">Membrane</keyword>